<dbReference type="PROSITE" id="PS50234">
    <property type="entry name" value="VWFA"/>
    <property type="match status" value="1"/>
</dbReference>
<dbReference type="Pfam" id="PF00168">
    <property type="entry name" value="C2"/>
    <property type="match status" value="2"/>
</dbReference>
<sequence>MKCKLYLHAKKLPNVAGLFKGKSDPYAVVKVVKKNQPAIEVGVTEVIKNTLDPRWIHPFIFEHELGTPMFLSIAVMDKIPKETDKPMGSAMLDVDSILGAKGNIKAKKMKGGGIIYAKVTPHTGMGDFNVQLRGVKLKNVEGLFKKSDPFYEVLHLNDGNWDTVYRSEPVMDDLNPTWREAKVDLAILCDGKLASPIRIRIYDFEKKGDHELMGEFETSVEGLISARAFAAGGDVNDTESAAAFNVTKKGRDAGQIFVMRADISGVEEPAEEREAEEAPPAEEEAPPAAAAPAFVPAVAAPPTYAPAVAAPPAFAAYTPGAYVPPPPKPTFVDYVAGGCEINLGIAIDYSASNGDPRQPGTPHYFSGIEKNDYEAAIASVGKVLGSYDSDHLHSVWGFGAKYGGIMRNIFQCGPAPEVNGVEGILDAYRSTFKTGLAMSEPTDISEVVEAAAAKASQAQSAGGQSYSIMLILTDGQITDVNKAAASIFKCSKCPMSIVIIGVGNGDFRAMNFLDDMKCGRDIVQFVPFNQYRDNLHALSKAVLKEVPGQLVEYFQMHGIQPNPPVQQNEDEITFDEEDDGVIEFSF</sequence>
<dbReference type="GO" id="GO:0071277">
    <property type="term" value="P:cellular response to calcium ion"/>
    <property type="evidence" value="ECO:0007669"/>
    <property type="project" value="TreeGrafter"/>
</dbReference>
<protein>
    <recommendedName>
        <fullName evidence="7">C2 domain-containing protein</fullName>
    </recommendedName>
</protein>
<dbReference type="InterPro" id="IPR036465">
    <property type="entry name" value="vWFA_dom_sf"/>
</dbReference>
<comment type="similarity">
    <text evidence="1">Belongs to the copine family.</text>
</comment>
<dbReference type="SUPFAM" id="SSF53300">
    <property type="entry name" value="vWA-like"/>
    <property type="match status" value="1"/>
</dbReference>
<keyword evidence="2" id="KW-0677">Repeat</keyword>
<dbReference type="AlphaFoldDB" id="A0A7S1Z5U2"/>
<feature type="region of interest" description="Disordered" evidence="3">
    <location>
        <begin position="264"/>
        <end position="289"/>
    </location>
</feature>
<dbReference type="InterPro" id="IPR045052">
    <property type="entry name" value="Copine"/>
</dbReference>
<feature type="domain" description="C2" evidence="4">
    <location>
        <begin position="1"/>
        <end position="107"/>
    </location>
</feature>
<evidence type="ECO:0008006" key="7">
    <source>
        <dbReference type="Google" id="ProtNLM"/>
    </source>
</evidence>
<dbReference type="PANTHER" id="PTHR10857">
    <property type="entry name" value="COPINE"/>
    <property type="match status" value="1"/>
</dbReference>
<dbReference type="InterPro" id="IPR000008">
    <property type="entry name" value="C2_dom"/>
</dbReference>
<dbReference type="Gene3D" id="2.60.40.150">
    <property type="entry name" value="C2 domain"/>
    <property type="match status" value="2"/>
</dbReference>
<dbReference type="EMBL" id="HBGN01016263">
    <property type="protein sequence ID" value="CAD9328860.1"/>
    <property type="molecule type" value="Transcribed_RNA"/>
</dbReference>
<gene>
    <name evidence="6" type="ORF">DBRI1063_LOCUS10458</name>
</gene>
<dbReference type="Pfam" id="PF07002">
    <property type="entry name" value="Copine"/>
    <property type="match status" value="1"/>
</dbReference>
<dbReference type="InterPro" id="IPR010734">
    <property type="entry name" value="Copine_C"/>
</dbReference>
<organism evidence="6">
    <name type="scientific">Ditylum brightwellii</name>
    <dbReference type="NCBI Taxonomy" id="49249"/>
    <lineage>
        <taxon>Eukaryota</taxon>
        <taxon>Sar</taxon>
        <taxon>Stramenopiles</taxon>
        <taxon>Ochrophyta</taxon>
        <taxon>Bacillariophyta</taxon>
        <taxon>Mediophyceae</taxon>
        <taxon>Lithodesmiophycidae</taxon>
        <taxon>Lithodesmiales</taxon>
        <taxon>Lithodesmiaceae</taxon>
        <taxon>Ditylum</taxon>
    </lineage>
</organism>
<dbReference type="GO" id="GO:0005544">
    <property type="term" value="F:calcium-dependent phospholipid binding"/>
    <property type="evidence" value="ECO:0007669"/>
    <property type="project" value="InterPro"/>
</dbReference>
<dbReference type="CDD" id="cd04047">
    <property type="entry name" value="C2B_Copine"/>
    <property type="match status" value="1"/>
</dbReference>
<dbReference type="PROSITE" id="PS50004">
    <property type="entry name" value="C2"/>
    <property type="match status" value="2"/>
</dbReference>
<dbReference type="InterPro" id="IPR035892">
    <property type="entry name" value="C2_domain_sf"/>
</dbReference>
<accession>A0A7S1Z5U2</accession>
<feature type="domain" description="C2" evidence="4">
    <location>
        <begin position="111"/>
        <end position="233"/>
    </location>
</feature>
<evidence type="ECO:0000259" key="5">
    <source>
        <dbReference type="PROSITE" id="PS50234"/>
    </source>
</evidence>
<dbReference type="GO" id="GO:0005886">
    <property type="term" value="C:plasma membrane"/>
    <property type="evidence" value="ECO:0007669"/>
    <property type="project" value="TreeGrafter"/>
</dbReference>
<evidence type="ECO:0000256" key="2">
    <source>
        <dbReference type="ARBA" id="ARBA00022737"/>
    </source>
</evidence>
<evidence type="ECO:0000256" key="3">
    <source>
        <dbReference type="SAM" id="MobiDB-lite"/>
    </source>
</evidence>
<reference evidence="6" key="1">
    <citation type="submission" date="2021-01" db="EMBL/GenBank/DDBJ databases">
        <authorList>
            <person name="Corre E."/>
            <person name="Pelletier E."/>
            <person name="Niang G."/>
            <person name="Scheremetjew M."/>
            <person name="Finn R."/>
            <person name="Kale V."/>
            <person name="Holt S."/>
            <person name="Cochrane G."/>
            <person name="Meng A."/>
            <person name="Brown T."/>
            <person name="Cohen L."/>
        </authorList>
    </citation>
    <scope>NUCLEOTIDE SEQUENCE</scope>
    <source>
        <strain evidence="6">Pop2</strain>
    </source>
</reference>
<feature type="domain" description="VWFA" evidence="5">
    <location>
        <begin position="342"/>
        <end position="546"/>
    </location>
</feature>
<evidence type="ECO:0000259" key="4">
    <source>
        <dbReference type="PROSITE" id="PS50004"/>
    </source>
</evidence>
<name>A0A7S1Z5U2_9STRA</name>
<dbReference type="InterPro" id="IPR037768">
    <property type="entry name" value="C2B_Copine"/>
</dbReference>
<dbReference type="SUPFAM" id="SSF49562">
    <property type="entry name" value="C2 domain (Calcium/lipid-binding domain, CaLB)"/>
    <property type="match status" value="2"/>
</dbReference>
<dbReference type="SMART" id="SM00239">
    <property type="entry name" value="C2"/>
    <property type="match status" value="2"/>
</dbReference>
<proteinExistence type="inferred from homology"/>
<dbReference type="PANTHER" id="PTHR10857:SF106">
    <property type="entry name" value="C2 DOMAIN-CONTAINING PROTEIN"/>
    <property type="match status" value="1"/>
</dbReference>
<dbReference type="Gene3D" id="3.40.50.410">
    <property type="entry name" value="von Willebrand factor, type A domain"/>
    <property type="match status" value="1"/>
</dbReference>
<dbReference type="SMART" id="SM00327">
    <property type="entry name" value="VWA"/>
    <property type="match status" value="1"/>
</dbReference>
<feature type="compositionally biased region" description="Acidic residues" evidence="3">
    <location>
        <begin position="268"/>
        <end position="285"/>
    </location>
</feature>
<evidence type="ECO:0000256" key="1">
    <source>
        <dbReference type="ARBA" id="ARBA00009048"/>
    </source>
</evidence>
<dbReference type="InterPro" id="IPR002035">
    <property type="entry name" value="VWF_A"/>
</dbReference>
<evidence type="ECO:0000313" key="6">
    <source>
        <dbReference type="EMBL" id="CAD9328860.1"/>
    </source>
</evidence>